<evidence type="ECO:0000256" key="4">
    <source>
        <dbReference type="SAM" id="Phobius"/>
    </source>
</evidence>
<dbReference type="PROSITE" id="PS51007">
    <property type="entry name" value="CYTC"/>
    <property type="match status" value="1"/>
</dbReference>
<organism evidence="6 7">
    <name type="scientific">Ravibacter arvi</name>
    <dbReference type="NCBI Taxonomy" id="2051041"/>
    <lineage>
        <taxon>Bacteria</taxon>
        <taxon>Pseudomonadati</taxon>
        <taxon>Bacteroidota</taxon>
        <taxon>Cytophagia</taxon>
        <taxon>Cytophagales</taxon>
        <taxon>Spirosomataceae</taxon>
        <taxon>Ravibacter</taxon>
    </lineage>
</organism>
<evidence type="ECO:0000313" key="6">
    <source>
        <dbReference type="EMBL" id="GAA4445098.1"/>
    </source>
</evidence>
<dbReference type="Pfam" id="PF07587">
    <property type="entry name" value="PSD1"/>
    <property type="match status" value="1"/>
</dbReference>
<dbReference type="PANTHER" id="PTHR35889:SF3">
    <property type="entry name" value="F-BOX DOMAIN-CONTAINING PROTEIN"/>
    <property type="match status" value="1"/>
</dbReference>
<keyword evidence="7" id="KW-1185">Reference proteome</keyword>
<feature type="transmembrane region" description="Helical" evidence="4">
    <location>
        <begin position="5"/>
        <end position="23"/>
    </location>
</feature>
<dbReference type="RefSeq" id="WP_345031803.1">
    <property type="nucleotide sequence ID" value="NZ_BAABEY010000033.1"/>
</dbReference>
<dbReference type="InterPro" id="IPR022655">
    <property type="entry name" value="DUF1553"/>
</dbReference>
<dbReference type="PANTHER" id="PTHR35889">
    <property type="entry name" value="CYCLOINULO-OLIGOSACCHARIDE FRUCTANOTRANSFERASE-RELATED"/>
    <property type="match status" value="1"/>
</dbReference>
<dbReference type="InterPro" id="IPR011429">
    <property type="entry name" value="Cyt_c_Planctomycete-type"/>
</dbReference>
<dbReference type="EMBL" id="BAABEY010000033">
    <property type="protein sequence ID" value="GAA4445098.1"/>
    <property type="molecule type" value="Genomic_DNA"/>
</dbReference>
<evidence type="ECO:0000313" key="7">
    <source>
        <dbReference type="Proteomes" id="UP001501508"/>
    </source>
</evidence>
<keyword evidence="1 3" id="KW-0479">Metal-binding</keyword>
<feature type="domain" description="Cytochrome c" evidence="5">
    <location>
        <begin position="23"/>
        <end position="122"/>
    </location>
</feature>
<evidence type="ECO:0000259" key="5">
    <source>
        <dbReference type="PROSITE" id="PS51007"/>
    </source>
</evidence>
<keyword evidence="4" id="KW-1133">Transmembrane helix</keyword>
<dbReference type="Pfam" id="PF07635">
    <property type="entry name" value="PSCyt1"/>
    <property type="match status" value="1"/>
</dbReference>
<sequence>MKRILINSVLAGLGLIGVFYWIGTETSGSVDYNADVKPILNKHCIGCHGGVKKAGNISFLFEEEMYRPGKSGKRAVIKGDAEHSEMMRRILSDDPDERMPKDGPALAGADIATLKKWIDEGANWGLHWAYKKIEEPEVPPIRRWNNLFGLLGDEDEWARNEIDHFVIDKLKGKGLAHSPEADPRTLIRRLSLDLTGLPPTPEQVQAFVNDPSPEAYEKAVDRLLADPGYGERWAAMWMDLARYADTKGYERDPARTIWKYRDYVISSFNHDKPFNRFTVEQLAGDLLKGPGGFPTNEQLVATAFHRNTMNNDEGGTEDEEFRVAAIIDRVNATWEVWQGTTFGCVQCHSHTYDPIRHDEYYRYMAFFNNTRDEDVTTETPTLRHYETGDSLAVESLRSWLSRYDPVKAESVYRFLKVTEPKINSHDFRIGARSALLDSKYMGVQDKGTAFGPDMDFTGKTRMLLAIGTAKKGAQMAFYTDSTRARKVAEIAVPERGSPWRDSILVINLPRLSGKHSLFMTVRHPTAPDDWVVIKWVALQDDFPGGDEGLEKEKTYVQLLSRKVLNTPVFWEGEGETFRKTHIFERGNWLVKGQEVTPAIPGLFGKLPKGLPANRLGLAEWMVARDNPLTARVAVNRFWEQLFGLGIVETLEDFGSQGAPPSHPELLDWLAVKFMDEGWSTKKLLKTIVMSATYRQSSATTPEKTAGDPENRWLARGPRVRLGAEQVRDQALAASGLLSKKMFGPSVMPPQPEGIWLSPYNGDKWVVSQGEDRYRRALYTYWKRTSPYPSMTTFDAPSREFCQSRRIRTNTPLQALVTLNDPVYLEAAEKMADRMSEKGKSIEEQLAWGYYLLTYREISPRKLAVLSKVYQDAFTEFKSDTTQLKEFLVNSQKKIPAQAAMTLTANVLLNLDEVITKE</sequence>
<name>A0ABP8M9D2_9BACT</name>
<keyword evidence="2 3" id="KW-0408">Iron</keyword>
<evidence type="ECO:0000256" key="3">
    <source>
        <dbReference type="PROSITE-ProRule" id="PRU00433"/>
    </source>
</evidence>
<evidence type="ECO:0000256" key="1">
    <source>
        <dbReference type="ARBA" id="ARBA00022723"/>
    </source>
</evidence>
<protein>
    <recommendedName>
        <fullName evidence="5">Cytochrome c domain-containing protein</fullName>
    </recommendedName>
</protein>
<gene>
    <name evidence="6" type="ORF">GCM10023091_36190</name>
</gene>
<accession>A0ABP8M9D2</accession>
<dbReference type="Pfam" id="PF07583">
    <property type="entry name" value="PSCyt2"/>
    <property type="match status" value="1"/>
</dbReference>
<proteinExistence type="predicted"/>
<dbReference type="InterPro" id="IPR011444">
    <property type="entry name" value="DUF1549"/>
</dbReference>
<dbReference type="Proteomes" id="UP001501508">
    <property type="component" value="Unassembled WGS sequence"/>
</dbReference>
<dbReference type="InterPro" id="IPR009056">
    <property type="entry name" value="Cyt_c-like_dom"/>
</dbReference>
<keyword evidence="3" id="KW-0349">Heme</keyword>
<keyword evidence="4" id="KW-0812">Transmembrane</keyword>
<comment type="caution">
    <text evidence="6">The sequence shown here is derived from an EMBL/GenBank/DDBJ whole genome shotgun (WGS) entry which is preliminary data.</text>
</comment>
<evidence type="ECO:0000256" key="2">
    <source>
        <dbReference type="ARBA" id="ARBA00023004"/>
    </source>
</evidence>
<keyword evidence="4" id="KW-0472">Membrane</keyword>
<reference evidence="7" key="1">
    <citation type="journal article" date="2019" name="Int. J. Syst. Evol. Microbiol.">
        <title>The Global Catalogue of Microorganisms (GCM) 10K type strain sequencing project: providing services to taxonomists for standard genome sequencing and annotation.</title>
        <authorList>
            <consortium name="The Broad Institute Genomics Platform"/>
            <consortium name="The Broad Institute Genome Sequencing Center for Infectious Disease"/>
            <person name="Wu L."/>
            <person name="Ma J."/>
        </authorList>
    </citation>
    <scope>NUCLEOTIDE SEQUENCE [LARGE SCALE GENOMIC DNA]</scope>
    <source>
        <strain evidence="7">JCM 31920</strain>
    </source>
</reference>